<evidence type="ECO:0000313" key="2">
    <source>
        <dbReference type="Proteomes" id="UP000696280"/>
    </source>
</evidence>
<gene>
    <name evidence="1" type="ORF">HYFRA_00004261</name>
</gene>
<proteinExistence type="predicted"/>
<accession>A0A9N9KLJ0</accession>
<reference evidence="1" key="1">
    <citation type="submission" date="2021-07" db="EMBL/GenBank/DDBJ databases">
        <authorList>
            <person name="Durling M."/>
        </authorList>
    </citation>
    <scope>NUCLEOTIDE SEQUENCE</scope>
</reference>
<dbReference type="Proteomes" id="UP000696280">
    <property type="component" value="Unassembled WGS sequence"/>
</dbReference>
<dbReference type="AlphaFoldDB" id="A0A9N9KLJ0"/>
<name>A0A9N9KLJ0_9HELO</name>
<sequence length="47" mass="4884">MEWGNEDEVGGDVLLKEKKGTARPAAKSAEGFSLATGTRCGCTAGQR</sequence>
<keyword evidence="2" id="KW-1185">Reference proteome</keyword>
<organism evidence="1 2">
    <name type="scientific">Hymenoscyphus fraxineus</name>
    <dbReference type="NCBI Taxonomy" id="746836"/>
    <lineage>
        <taxon>Eukaryota</taxon>
        <taxon>Fungi</taxon>
        <taxon>Dikarya</taxon>
        <taxon>Ascomycota</taxon>
        <taxon>Pezizomycotina</taxon>
        <taxon>Leotiomycetes</taxon>
        <taxon>Helotiales</taxon>
        <taxon>Helotiaceae</taxon>
        <taxon>Hymenoscyphus</taxon>
    </lineage>
</organism>
<protein>
    <submittedName>
        <fullName evidence="1">Uncharacterized protein</fullName>
    </submittedName>
</protein>
<comment type="caution">
    <text evidence="1">The sequence shown here is derived from an EMBL/GenBank/DDBJ whole genome shotgun (WGS) entry which is preliminary data.</text>
</comment>
<evidence type="ECO:0000313" key="1">
    <source>
        <dbReference type="EMBL" id="CAG8949930.1"/>
    </source>
</evidence>
<dbReference type="EMBL" id="CAJVRL010000025">
    <property type="protein sequence ID" value="CAG8949930.1"/>
    <property type="molecule type" value="Genomic_DNA"/>
</dbReference>